<feature type="transmembrane region" description="Helical" evidence="8">
    <location>
        <begin position="27"/>
        <end position="54"/>
    </location>
</feature>
<feature type="transmembrane region" description="Helical" evidence="8">
    <location>
        <begin position="110"/>
        <end position="132"/>
    </location>
</feature>
<dbReference type="Gene3D" id="1.20.144.10">
    <property type="entry name" value="Phosphatidic acid phosphatase type 2/haloperoxidase"/>
    <property type="match status" value="1"/>
</dbReference>
<dbReference type="InterPro" id="IPR000326">
    <property type="entry name" value="PAP2/HPO"/>
</dbReference>
<keyword evidence="2" id="KW-1003">Cell membrane</keyword>
<evidence type="ECO:0000259" key="9">
    <source>
        <dbReference type="SMART" id="SM00014"/>
    </source>
</evidence>
<feature type="transmembrane region" description="Helical" evidence="8">
    <location>
        <begin position="152"/>
        <end position="170"/>
    </location>
</feature>
<keyword evidence="11" id="KW-1185">Reference proteome</keyword>
<keyword evidence="3 8" id="KW-0812">Transmembrane</keyword>
<evidence type="ECO:0000256" key="2">
    <source>
        <dbReference type="ARBA" id="ARBA00022475"/>
    </source>
</evidence>
<dbReference type="InterPro" id="IPR036938">
    <property type="entry name" value="PAP2/HPO_sf"/>
</dbReference>
<organism evidence="10 11">
    <name type="scientific">Actinocrinis puniceicyclus</name>
    <dbReference type="NCBI Taxonomy" id="977794"/>
    <lineage>
        <taxon>Bacteria</taxon>
        <taxon>Bacillati</taxon>
        <taxon>Actinomycetota</taxon>
        <taxon>Actinomycetes</taxon>
        <taxon>Catenulisporales</taxon>
        <taxon>Actinospicaceae</taxon>
        <taxon>Actinocrinis</taxon>
    </lineage>
</organism>
<dbReference type="GO" id="GO:0005886">
    <property type="term" value="C:plasma membrane"/>
    <property type="evidence" value="ECO:0007669"/>
    <property type="project" value="UniProtKB-SubCell"/>
</dbReference>
<dbReference type="AlphaFoldDB" id="A0A8J7WPI4"/>
<evidence type="ECO:0000256" key="4">
    <source>
        <dbReference type="ARBA" id="ARBA00022801"/>
    </source>
</evidence>
<keyword evidence="5 8" id="KW-1133">Transmembrane helix</keyword>
<feature type="transmembrane region" description="Helical" evidence="8">
    <location>
        <begin position="83"/>
        <end position="103"/>
    </location>
</feature>
<dbReference type="PANTHER" id="PTHR14969">
    <property type="entry name" value="SPHINGOSINE-1-PHOSPHATE PHOSPHOHYDROLASE"/>
    <property type="match status" value="1"/>
</dbReference>
<feature type="transmembrane region" description="Helical" evidence="8">
    <location>
        <begin position="177"/>
        <end position="197"/>
    </location>
</feature>
<dbReference type="Pfam" id="PF01569">
    <property type="entry name" value="PAP2"/>
    <property type="match status" value="1"/>
</dbReference>
<evidence type="ECO:0000256" key="6">
    <source>
        <dbReference type="ARBA" id="ARBA00023136"/>
    </source>
</evidence>
<dbReference type="PANTHER" id="PTHR14969:SF62">
    <property type="entry name" value="DECAPRENYLPHOSPHORYL-5-PHOSPHORIBOSE PHOSPHATASE RV3807C-RELATED"/>
    <property type="match status" value="1"/>
</dbReference>
<protein>
    <submittedName>
        <fullName evidence="10">Phosphatase PAP2 family protein</fullName>
    </submittedName>
</protein>
<gene>
    <name evidence="10" type="ORF">KGA66_08940</name>
</gene>
<dbReference type="Proteomes" id="UP000677913">
    <property type="component" value="Unassembled WGS sequence"/>
</dbReference>
<name>A0A8J7WPI4_9ACTN</name>
<dbReference type="CDD" id="cd03392">
    <property type="entry name" value="PAP2_like_2"/>
    <property type="match status" value="1"/>
</dbReference>
<sequence length="253" mass="26798">MPLLHSESAAGAAPGHDLTRRRLALRLAVPALLLTAAMIVLGLLLTHTFAHWWLLSTEDGVDRSLAARRDPALNQATSVLSTVANTIGTVIIAAAACLVTLWLTRRRREVAFIATALAIEVSAFLVTTLLVHRPRPGGLELDHSPPTSSFPSGHSAAAVALYGAIAWLLIRHTGRLYALALLLMPAAVGFARLYRGMHHPSDVAAGFLLGACAVLIAGRALLEPQPSRVPARPARASSRTRRGAAAPLSEGRR</sequence>
<evidence type="ECO:0000256" key="1">
    <source>
        <dbReference type="ARBA" id="ARBA00004651"/>
    </source>
</evidence>
<feature type="transmembrane region" description="Helical" evidence="8">
    <location>
        <begin position="203"/>
        <end position="222"/>
    </location>
</feature>
<evidence type="ECO:0000256" key="5">
    <source>
        <dbReference type="ARBA" id="ARBA00022989"/>
    </source>
</evidence>
<dbReference type="EMBL" id="JAGSXH010000021">
    <property type="protein sequence ID" value="MBS2963169.1"/>
    <property type="molecule type" value="Genomic_DNA"/>
</dbReference>
<dbReference type="RefSeq" id="WP_211466602.1">
    <property type="nucleotide sequence ID" value="NZ_JAGSXH010000021.1"/>
</dbReference>
<comment type="subcellular location">
    <subcellularLocation>
        <location evidence="1">Cell membrane</location>
        <topology evidence="1">Multi-pass membrane protein</topology>
    </subcellularLocation>
</comment>
<dbReference type="SMART" id="SM00014">
    <property type="entry name" value="acidPPc"/>
    <property type="match status" value="1"/>
</dbReference>
<proteinExistence type="predicted"/>
<evidence type="ECO:0000313" key="10">
    <source>
        <dbReference type="EMBL" id="MBS2963169.1"/>
    </source>
</evidence>
<keyword evidence="4" id="KW-0378">Hydrolase</keyword>
<evidence type="ECO:0000256" key="3">
    <source>
        <dbReference type="ARBA" id="ARBA00022692"/>
    </source>
</evidence>
<comment type="caution">
    <text evidence="10">The sequence shown here is derived from an EMBL/GenBank/DDBJ whole genome shotgun (WGS) entry which is preliminary data.</text>
</comment>
<dbReference type="GO" id="GO:0016787">
    <property type="term" value="F:hydrolase activity"/>
    <property type="evidence" value="ECO:0007669"/>
    <property type="project" value="UniProtKB-KW"/>
</dbReference>
<feature type="compositionally biased region" description="Low complexity" evidence="7">
    <location>
        <begin position="226"/>
        <end position="247"/>
    </location>
</feature>
<dbReference type="SUPFAM" id="SSF48317">
    <property type="entry name" value="Acid phosphatase/Vanadium-dependent haloperoxidase"/>
    <property type="match status" value="1"/>
</dbReference>
<evidence type="ECO:0000256" key="8">
    <source>
        <dbReference type="SAM" id="Phobius"/>
    </source>
</evidence>
<evidence type="ECO:0000313" key="11">
    <source>
        <dbReference type="Proteomes" id="UP000677913"/>
    </source>
</evidence>
<evidence type="ECO:0000256" key="7">
    <source>
        <dbReference type="SAM" id="MobiDB-lite"/>
    </source>
</evidence>
<keyword evidence="6 8" id="KW-0472">Membrane</keyword>
<feature type="domain" description="Phosphatidic acid phosphatase type 2/haloperoxidase" evidence="9">
    <location>
        <begin position="111"/>
        <end position="218"/>
    </location>
</feature>
<feature type="region of interest" description="Disordered" evidence="7">
    <location>
        <begin position="226"/>
        <end position="253"/>
    </location>
</feature>
<accession>A0A8J7WPI4</accession>
<reference evidence="10" key="1">
    <citation type="submission" date="2021-04" db="EMBL/GenBank/DDBJ databases">
        <title>Genome based classification of Actinospica acidithermotolerans sp. nov., an actinobacterium isolated from an Indonesian hot spring.</title>
        <authorList>
            <person name="Kusuma A.B."/>
            <person name="Putra K.E."/>
            <person name="Nafisah S."/>
            <person name="Loh J."/>
            <person name="Nouioui I."/>
            <person name="Goodfellow M."/>
        </authorList>
    </citation>
    <scope>NUCLEOTIDE SEQUENCE</scope>
    <source>
        <strain evidence="10">DSM 45618</strain>
    </source>
</reference>